<name>A0A938WMY4_9BACT</name>
<evidence type="ECO:0000313" key="3">
    <source>
        <dbReference type="Proteomes" id="UP000764045"/>
    </source>
</evidence>
<evidence type="ECO:0000313" key="2">
    <source>
        <dbReference type="EMBL" id="MBM6662971.1"/>
    </source>
</evidence>
<dbReference type="RefSeq" id="WP_205111917.1">
    <property type="nucleotide sequence ID" value="NZ_JACJJL010000037.1"/>
</dbReference>
<evidence type="ECO:0000256" key="1">
    <source>
        <dbReference type="SAM" id="SignalP"/>
    </source>
</evidence>
<organism evidence="2 3">
    <name type="scientific">Marseilla massiliensis</name>
    <dbReference type="NCBI Taxonomy" id="1841864"/>
    <lineage>
        <taxon>Bacteria</taxon>
        <taxon>Pseudomonadati</taxon>
        <taxon>Bacteroidota</taxon>
        <taxon>Bacteroidia</taxon>
        <taxon>Bacteroidales</taxon>
        <taxon>Prevotellaceae</taxon>
        <taxon>Marseilla</taxon>
    </lineage>
</organism>
<gene>
    <name evidence="2" type="ORF">H6B30_14680</name>
</gene>
<comment type="caution">
    <text evidence="2">The sequence shown here is derived from an EMBL/GenBank/DDBJ whole genome shotgun (WGS) entry which is preliminary data.</text>
</comment>
<dbReference type="SUPFAM" id="SSF51126">
    <property type="entry name" value="Pectin lyase-like"/>
    <property type="match status" value="1"/>
</dbReference>
<proteinExistence type="predicted"/>
<dbReference type="Proteomes" id="UP000764045">
    <property type="component" value="Unassembled WGS sequence"/>
</dbReference>
<keyword evidence="1" id="KW-0732">Signal</keyword>
<dbReference type="Gene3D" id="2.160.20.10">
    <property type="entry name" value="Single-stranded right-handed beta-helix, Pectin lyase-like"/>
    <property type="match status" value="1"/>
</dbReference>
<accession>A0A938WMY4</accession>
<feature type="signal peptide" evidence="1">
    <location>
        <begin position="1"/>
        <end position="19"/>
    </location>
</feature>
<dbReference type="InterPro" id="IPR011050">
    <property type="entry name" value="Pectin_lyase_fold/virulence"/>
</dbReference>
<keyword evidence="3" id="KW-1185">Reference proteome</keyword>
<reference evidence="2 3" key="1">
    <citation type="journal article" date="2021" name="Sci. Rep.">
        <title>The distribution of antibiotic resistance genes in chicken gut microbiota commensals.</title>
        <authorList>
            <person name="Juricova H."/>
            <person name="Matiasovicova J."/>
            <person name="Kubasova T."/>
            <person name="Cejkova D."/>
            <person name="Rychlik I."/>
        </authorList>
    </citation>
    <scope>NUCLEOTIDE SEQUENCE [LARGE SCALE GENOMIC DNA]</scope>
    <source>
        <strain evidence="2 3">An819</strain>
    </source>
</reference>
<feature type="chain" id="PRO_5036752403" evidence="1">
    <location>
        <begin position="20"/>
        <end position="842"/>
    </location>
</feature>
<sequence length="842" mass="91247">MARPTALLMAAIICTAISAAARHISLDGSDSVVLLGDSIVYRGHAIALGPKAFFVDGSLSDSEASAHPYVFNSLQKAVERLADGTEEEPMRVYMAPWVYWADNPDDTTTAVGTNGRPPFGMVIRCNNLHLTGLTANPRNVVIAAQRGHMQGAMGNFTMLDIHGDGLQVSNLTMGNFCNADLDYPLEPSLQRPRRSDAITQAQVAYCHGDRAVARNVRFIGRLNLCPLGGARRIFYDRCHFECTDDALAGNGVYLKCTIDLYGQKPLYTTAATGAVFLDCDFTVKNNNHTMAFCKVPGPLTLIDCRYHAPDSTYIGWANYPERWLRCYQAGFTLNGKPYRIGSRMGANTVCIDGKEALAAYKTVADGDTTYNTFNLLRGNDGWNPQGRATMPAGANGCHRPPLPTCLLANRRRATVDTGGKPVELQAFSALNGGYKPGSTADTATVSWAIERGFERYALLTDLGHGRCTVSSLNDDDTTVTFTVVAATATGLQAAVEVSAVPRPLPAPAFTEEPRLAMGDSITLCYGIDLRGREDRSRITWYRCRDSRGNGAIPVAVGHGGKPLRSYRLTRADAGWHIMASIEPAHVRSRAGKAVRVVTDSPVDIGRTPEERCVETDFSTLPTAWQPMVAPGFWTVDGHKPSDTQAYQWAFDRNTDMWTYGSGFNGARGMGLLQAQRGARLLYTPAEPHGGDMRVTLVVDPTKTAGQGFGSATGQYMDVYIKFDTRTLSGYALRIERTPKHAKAVDFRLMRYDNGKATPISEAVSATCYRTRCTITVATDGQRLTAHAETTAPPQAGSGLTNTVDLSADIDPSAHGGCGVQHTGSCGESTTMLHYMKIEYDTD</sequence>
<protein>
    <submittedName>
        <fullName evidence="2">Uncharacterized protein</fullName>
    </submittedName>
</protein>
<dbReference type="InterPro" id="IPR012334">
    <property type="entry name" value="Pectin_lyas_fold"/>
</dbReference>
<dbReference type="EMBL" id="JACJJL010000037">
    <property type="protein sequence ID" value="MBM6662971.1"/>
    <property type="molecule type" value="Genomic_DNA"/>
</dbReference>
<dbReference type="AlphaFoldDB" id="A0A938WMY4"/>